<dbReference type="Proteomes" id="UP000634136">
    <property type="component" value="Unassembled WGS sequence"/>
</dbReference>
<comment type="caution">
    <text evidence="3">The sequence shown here is derived from an EMBL/GenBank/DDBJ whole genome shotgun (WGS) entry which is preliminary data.</text>
</comment>
<dbReference type="OrthoDB" id="695393at2759"/>
<dbReference type="PANTHER" id="PTHR33493">
    <property type="entry name" value="LATE EMBRYOGENESIS ABUNDANT PROTEIN 6-RELATED"/>
    <property type="match status" value="1"/>
</dbReference>
<gene>
    <name evidence="3" type="ORF">G2W53_036734</name>
</gene>
<dbReference type="InterPro" id="IPR005513">
    <property type="entry name" value="LEA_1"/>
</dbReference>
<organism evidence="3 4">
    <name type="scientific">Senna tora</name>
    <dbReference type="NCBI Taxonomy" id="362788"/>
    <lineage>
        <taxon>Eukaryota</taxon>
        <taxon>Viridiplantae</taxon>
        <taxon>Streptophyta</taxon>
        <taxon>Embryophyta</taxon>
        <taxon>Tracheophyta</taxon>
        <taxon>Spermatophyta</taxon>
        <taxon>Magnoliopsida</taxon>
        <taxon>eudicotyledons</taxon>
        <taxon>Gunneridae</taxon>
        <taxon>Pentapetalae</taxon>
        <taxon>rosids</taxon>
        <taxon>fabids</taxon>
        <taxon>Fabales</taxon>
        <taxon>Fabaceae</taxon>
        <taxon>Caesalpinioideae</taxon>
        <taxon>Cassia clade</taxon>
        <taxon>Senna</taxon>
    </lineage>
</organism>
<name>A0A834W8Z1_9FABA</name>
<feature type="region of interest" description="Disordered" evidence="2">
    <location>
        <begin position="47"/>
        <end position="78"/>
    </location>
</feature>
<reference evidence="3" key="1">
    <citation type="submission" date="2020-09" db="EMBL/GenBank/DDBJ databases">
        <title>Genome-Enabled Discovery of Anthraquinone Biosynthesis in Senna tora.</title>
        <authorList>
            <person name="Kang S.-H."/>
            <person name="Pandey R.P."/>
            <person name="Lee C.-M."/>
            <person name="Sim J.-S."/>
            <person name="Jeong J.-T."/>
            <person name="Choi B.-S."/>
            <person name="Jung M."/>
            <person name="Ginzburg D."/>
            <person name="Zhao K."/>
            <person name="Won S.Y."/>
            <person name="Oh T.-J."/>
            <person name="Yu Y."/>
            <person name="Kim N.-H."/>
            <person name="Lee O.R."/>
            <person name="Lee T.-H."/>
            <person name="Bashyal P."/>
            <person name="Kim T.-S."/>
            <person name="Lee W.-H."/>
            <person name="Kawkins C."/>
            <person name="Kim C.-K."/>
            <person name="Kim J.S."/>
            <person name="Ahn B.O."/>
            <person name="Rhee S.Y."/>
            <person name="Sohng J.K."/>
        </authorList>
    </citation>
    <scope>NUCLEOTIDE SEQUENCE</scope>
    <source>
        <tissue evidence="3">Leaf</tissue>
    </source>
</reference>
<sequence>MQSSKEKLSNMASAAKQHVDIYKAKIDEKAEKATARTGEEKVIAHERAKAKEAKAKMELHEAKARHAAEKQTGKQSHLLGRQPVAAPPLVGAHQQGLNQPAAYPSYPQGGNYPINKHI</sequence>
<evidence type="ECO:0000313" key="4">
    <source>
        <dbReference type="Proteomes" id="UP000634136"/>
    </source>
</evidence>
<dbReference type="Pfam" id="PF03760">
    <property type="entry name" value="LEA_1"/>
    <property type="match status" value="1"/>
</dbReference>
<evidence type="ECO:0000313" key="3">
    <source>
        <dbReference type="EMBL" id="KAF7809991.1"/>
    </source>
</evidence>
<evidence type="ECO:0000256" key="2">
    <source>
        <dbReference type="SAM" id="MobiDB-lite"/>
    </source>
</evidence>
<accession>A0A834W8Z1</accession>
<dbReference type="GO" id="GO:0009793">
    <property type="term" value="P:embryo development ending in seed dormancy"/>
    <property type="evidence" value="ECO:0007669"/>
    <property type="project" value="InterPro"/>
</dbReference>
<keyword evidence="4" id="KW-1185">Reference proteome</keyword>
<feature type="compositionally biased region" description="Basic and acidic residues" evidence="2">
    <location>
        <begin position="47"/>
        <end position="72"/>
    </location>
</feature>
<comment type="similarity">
    <text evidence="1">Belongs to the LEA type 1 family.</text>
</comment>
<protein>
    <submittedName>
        <fullName evidence="3">Seed maturation protein</fullName>
    </submittedName>
</protein>
<evidence type="ECO:0000256" key="1">
    <source>
        <dbReference type="ARBA" id="ARBA00010975"/>
    </source>
</evidence>
<dbReference type="AlphaFoldDB" id="A0A834W8Z1"/>
<feature type="region of interest" description="Disordered" evidence="2">
    <location>
        <begin position="95"/>
        <end position="118"/>
    </location>
</feature>
<dbReference type="PANTHER" id="PTHR33493:SF6">
    <property type="entry name" value="LATE EMBRYOGENESIS ABUNDANT PROTEIN 6"/>
    <property type="match status" value="1"/>
</dbReference>
<proteinExistence type="inferred from homology"/>
<dbReference type="EMBL" id="JAAIUW010000011">
    <property type="protein sequence ID" value="KAF7809991.1"/>
    <property type="molecule type" value="Genomic_DNA"/>
</dbReference>